<dbReference type="InterPro" id="IPR023465">
    <property type="entry name" value="Riboflavin_kinase_dom_sf"/>
</dbReference>
<dbReference type="UniPathway" id="UPA00276">
    <property type="reaction ID" value="UER00406"/>
</dbReference>
<evidence type="ECO:0000256" key="8">
    <source>
        <dbReference type="ARBA" id="ARBA00022741"/>
    </source>
</evidence>
<evidence type="ECO:0000256" key="10">
    <source>
        <dbReference type="ARBA" id="ARBA00022827"/>
    </source>
</evidence>
<dbReference type="EC" id="2.7.7.2" evidence="15"/>
<protein>
    <recommendedName>
        <fullName evidence="15">Riboflavin biosynthesis protein</fullName>
    </recommendedName>
    <domain>
        <recommendedName>
            <fullName evidence="15">Riboflavin kinase</fullName>
            <ecNumber evidence="15">2.7.1.26</ecNumber>
        </recommendedName>
        <alternativeName>
            <fullName evidence="15">Flavokinase</fullName>
        </alternativeName>
    </domain>
    <domain>
        <recommendedName>
            <fullName evidence="15">FMN adenylyltransferase</fullName>
            <ecNumber evidence="15">2.7.7.2</ecNumber>
        </recommendedName>
        <alternativeName>
            <fullName evidence="15">FAD pyrophosphorylase</fullName>
        </alternativeName>
        <alternativeName>
            <fullName evidence="15">FAD synthase</fullName>
        </alternativeName>
    </domain>
</protein>
<comment type="pathway">
    <text evidence="3 15">Cofactor biosynthesis; FMN biosynthesis; FMN from riboflavin (ATP route): step 1/1.</text>
</comment>
<keyword evidence="8 15" id="KW-0547">Nucleotide-binding</keyword>
<dbReference type="EC" id="2.7.1.26" evidence="15"/>
<evidence type="ECO:0000256" key="13">
    <source>
        <dbReference type="ARBA" id="ARBA00047880"/>
    </source>
</evidence>
<keyword evidence="9 15" id="KW-0418">Kinase</keyword>
<keyword evidence="6 15" id="KW-0808">Transferase</keyword>
<dbReference type="GO" id="GO:0006747">
    <property type="term" value="P:FAD biosynthetic process"/>
    <property type="evidence" value="ECO:0007669"/>
    <property type="project" value="UniProtKB-UniRule"/>
</dbReference>
<evidence type="ECO:0000256" key="6">
    <source>
        <dbReference type="ARBA" id="ARBA00022679"/>
    </source>
</evidence>
<dbReference type="GO" id="GO:0009398">
    <property type="term" value="P:FMN biosynthetic process"/>
    <property type="evidence" value="ECO:0007669"/>
    <property type="project" value="UniProtKB-UniRule"/>
</dbReference>
<dbReference type="NCBIfam" id="TIGR00083">
    <property type="entry name" value="ribF"/>
    <property type="match status" value="1"/>
</dbReference>
<keyword evidence="4 15" id="KW-0285">Flavoprotein</keyword>
<dbReference type="GO" id="GO:0003919">
    <property type="term" value="F:FMN adenylyltransferase activity"/>
    <property type="evidence" value="ECO:0007669"/>
    <property type="project" value="UniProtKB-UniRule"/>
</dbReference>
<accession>A0A1M4V0B8</accession>
<evidence type="ECO:0000256" key="15">
    <source>
        <dbReference type="PIRNR" id="PIRNR004491"/>
    </source>
</evidence>
<evidence type="ECO:0000256" key="9">
    <source>
        <dbReference type="ARBA" id="ARBA00022777"/>
    </source>
</evidence>
<dbReference type="SUPFAM" id="SSF82114">
    <property type="entry name" value="Riboflavin kinase-like"/>
    <property type="match status" value="1"/>
</dbReference>
<dbReference type="InterPro" id="IPR023468">
    <property type="entry name" value="Riboflavin_kinase"/>
</dbReference>
<evidence type="ECO:0000256" key="3">
    <source>
        <dbReference type="ARBA" id="ARBA00005201"/>
    </source>
</evidence>
<dbReference type="InterPro" id="IPR002606">
    <property type="entry name" value="Riboflavin_kinase_bac"/>
</dbReference>
<evidence type="ECO:0000256" key="4">
    <source>
        <dbReference type="ARBA" id="ARBA00022630"/>
    </source>
</evidence>
<dbReference type="PANTHER" id="PTHR22749">
    <property type="entry name" value="RIBOFLAVIN KINASE/FMN ADENYLYLTRANSFERASE"/>
    <property type="match status" value="1"/>
</dbReference>
<dbReference type="AlphaFoldDB" id="A0A1M4V0B8"/>
<dbReference type="FunFam" id="3.40.50.620:FF:000021">
    <property type="entry name" value="Riboflavin biosynthesis protein"/>
    <property type="match status" value="1"/>
</dbReference>
<dbReference type="InterPro" id="IPR015864">
    <property type="entry name" value="FAD_synthase"/>
</dbReference>
<name>A0A1M4V0B8_9FIRM</name>
<comment type="similarity">
    <text evidence="15">Belongs to the ribF family.</text>
</comment>
<keyword evidence="11 15" id="KW-0067">ATP-binding</keyword>
<proteinExistence type="inferred from homology"/>
<evidence type="ECO:0000256" key="11">
    <source>
        <dbReference type="ARBA" id="ARBA00022840"/>
    </source>
</evidence>
<dbReference type="PIRSF" id="PIRSF004491">
    <property type="entry name" value="FAD_Synth"/>
    <property type="match status" value="1"/>
</dbReference>
<keyword evidence="12" id="KW-0511">Multifunctional enzyme</keyword>
<evidence type="ECO:0000313" key="18">
    <source>
        <dbReference type="Proteomes" id="UP000184404"/>
    </source>
</evidence>
<comment type="catalytic activity">
    <reaction evidence="14 15">
        <text>FMN + ATP + H(+) = FAD + diphosphate</text>
        <dbReference type="Rhea" id="RHEA:17237"/>
        <dbReference type="ChEBI" id="CHEBI:15378"/>
        <dbReference type="ChEBI" id="CHEBI:30616"/>
        <dbReference type="ChEBI" id="CHEBI:33019"/>
        <dbReference type="ChEBI" id="CHEBI:57692"/>
        <dbReference type="ChEBI" id="CHEBI:58210"/>
        <dbReference type="EC" id="2.7.7.2"/>
    </reaction>
</comment>
<dbReference type="Proteomes" id="UP000184404">
    <property type="component" value="Unassembled WGS sequence"/>
</dbReference>
<evidence type="ECO:0000256" key="2">
    <source>
        <dbReference type="ARBA" id="ARBA00004726"/>
    </source>
</evidence>
<keyword evidence="18" id="KW-1185">Reference proteome</keyword>
<dbReference type="OrthoDB" id="9803667at2"/>
<evidence type="ECO:0000256" key="1">
    <source>
        <dbReference type="ARBA" id="ARBA00002121"/>
    </source>
</evidence>
<dbReference type="Gene3D" id="2.40.30.30">
    <property type="entry name" value="Riboflavin kinase-like"/>
    <property type="match status" value="1"/>
</dbReference>
<dbReference type="PANTHER" id="PTHR22749:SF6">
    <property type="entry name" value="RIBOFLAVIN KINASE"/>
    <property type="match status" value="1"/>
</dbReference>
<dbReference type="InterPro" id="IPR014729">
    <property type="entry name" value="Rossmann-like_a/b/a_fold"/>
</dbReference>
<dbReference type="Pfam" id="PF01687">
    <property type="entry name" value="Flavokinase"/>
    <property type="match status" value="1"/>
</dbReference>
<dbReference type="Gene3D" id="3.40.50.620">
    <property type="entry name" value="HUPs"/>
    <property type="match status" value="1"/>
</dbReference>
<feature type="domain" description="Riboflavin kinase" evidence="16">
    <location>
        <begin position="182"/>
        <end position="306"/>
    </location>
</feature>
<dbReference type="SMART" id="SM00904">
    <property type="entry name" value="Flavokinase"/>
    <property type="match status" value="1"/>
</dbReference>
<comment type="catalytic activity">
    <reaction evidence="13 15">
        <text>riboflavin + ATP = FMN + ADP + H(+)</text>
        <dbReference type="Rhea" id="RHEA:14357"/>
        <dbReference type="ChEBI" id="CHEBI:15378"/>
        <dbReference type="ChEBI" id="CHEBI:30616"/>
        <dbReference type="ChEBI" id="CHEBI:57986"/>
        <dbReference type="ChEBI" id="CHEBI:58210"/>
        <dbReference type="ChEBI" id="CHEBI:456216"/>
        <dbReference type="EC" id="2.7.1.26"/>
    </reaction>
</comment>
<dbReference type="SUPFAM" id="SSF52374">
    <property type="entry name" value="Nucleotidylyl transferase"/>
    <property type="match status" value="1"/>
</dbReference>
<dbReference type="EMBL" id="FQUG01000003">
    <property type="protein sequence ID" value="SHE62348.1"/>
    <property type="molecule type" value="Genomic_DNA"/>
</dbReference>
<evidence type="ECO:0000313" key="17">
    <source>
        <dbReference type="EMBL" id="SHE62348.1"/>
    </source>
</evidence>
<evidence type="ECO:0000256" key="7">
    <source>
        <dbReference type="ARBA" id="ARBA00022695"/>
    </source>
</evidence>
<dbReference type="STRING" id="1123243.SAMN02745190_00837"/>
<dbReference type="GO" id="GO:0005524">
    <property type="term" value="F:ATP binding"/>
    <property type="evidence" value="ECO:0007669"/>
    <property type="project" value="UniProtKB-UniRule"/>
</dbReference>
<comment type="pathway">
    <text evidence="2 15">Cofactor biosynthesis; FAD biosynthesis; FAD from FMN: step 1/1.</text>
</comment>
<keyword evidence="5 15" id="KW-0288">FMN</keyword>
<evidence type="ECO:0000256" key="12">
    <source>
        <dbReference type="ARBA" id="ARBA00023268"/>
    </source>
</evidence>
<sequence>MEVISDWKKLSEKWKHGACALGTFDGIHRGHQTVISRAVEYAKEHGVPSVVFTFSNHPRSVVSPDKAPLFIEDAEVRRMHMKRMGVDMLFEPLFTEETAAMEYKDFLKLLKETLAPSFVAVGPNYTFGRMGAGSADTLKAEGENFGFTAEICSPVFENDEMISSTGIRRFIRLGKLDEANKWLGHPVTAYGEVMHGDARGRLLGFPTANLELSDKAVSLPKGVYAVRVTIDGEVYGGAANIGSNPTFGIMEPRLEVHVLDFSGNLYGKKILVEFLKLLRREEKFPSIQALIAQMEKDKAKAEEIFRLQADSLVL</sequence>
<reference evidence="17 18" key="1">
    <citation type="submission" date="2016-11" db="EMBL/GenBank/DDBJ databases">
        <authorList>
            <person name="Jaros S."/>
            <person name="Januszkiewicz K."/>
            <person name="Wedrychowicz H."/>
        </authorList>
    </citation>
    <scope>NUCLEOTIDE SEQUENCE [LARGE SCALE GENOMIC DNA]</scope>
    <source>
        <strain evidence="17 18">DSM 10502</strain>
    </source>
</reference>
<keyword evidence="7 15" id="KW-0548">Nucleotidyltransferase</keyword>
<dbReference type="GO" id="GO:0008531">
    <property type="term" value="F:riboflavin kinase activity"/>
    <property type="evidence" value="ECO:0007669"/>
    <property type="project" value="UniProtKB-UniRule"/>
</dbReference>
<dbReference type="NCBIfam" id="NF004160">
    <property type="entry name" value="PRK05627.1-3"/>
    <property type="match status" value="1"/>
</dbReference>
<dbReference type="RefSeq" id="WP_072935080.1">
    <property type="nucleotide sequence ID" value="NZ_FQUG01000003.1"/>
</dbReference>
<dbReference type="GO" id="GO:0009231">
    <property type="term" value="P:riboflavin biosynthetic process"/>
    <property type="evidence" value="ECO:0007669"/>
    <property type="project" value="InterPro"/>
</dbReference>
<dbReference type="Pfam" id="PF06574">
    <property type="entry name" value="FAD_syn"/>
    <property type="match status" value="1"/>
</dbReference>
<dbReference type="FunFam" id="2.40.30.30:FF:000003">
    <property type="entry name" value="Riboflavin biosynthesis protein"/>
    <property type="match status" value="1"/>
</dbReference>
<comment type="function">
    <text evidence="1">Catalyzes the phosphorylation of riboflavin to FMN followed by the adenylation of FMN to FAD.</text>
</comment>
<evidence type="ECO:0000256" key="14">
    <source>
        <dbReference type="ARBA" id="ARBA00049494"/>
    </source>
</evidence>
<evidence type="ECO:0000259" key="16">
    <source>
        <dbReference type="SMART" id="SM00904"/>
    </source>
</evidence>
<keyword evidence="10 15" id="KW-0274">FAD</keyword>
<dbReference type="CDD" id="cd02064">
    <property type="entry name" value="FAD_synthetase_N"/>
    <property type="match status" value="1"/>
</dbReference>
<evidence type="ECO:0000256" key="5">
    <source>
        <dbReference type="ARBA" id="ARBA00022643"/>
    </source>
</evidence>
<dbReference type="InterPro" id="IPR015865">
    <property type="entry name" value="Riboflavin_kinase_bac/euk"/>
</dbReference>
<organism evidence="17 18">
    <name type="scientific">Schwartzia succinivorans DSM 10502</name>
    <dbReference type="NCBI Taxonomy" id="1123243"/>
    <lineage>
        <taxon>Bacteria</taxon>
        <taxon>Bacillati</taxon>
        <taxon>Bacillota</taxon>
        <taxon>Negativicutes</taxon>
        <taxon>Selenomonadales</taxon>
        <taxon>Selenomonadaceae</taxon>
        <taxon>Schwartzia</taxon>
    </lineage>
</organism>
<gene>
    <name evidence="17" type="ORF">SAMN02745190_00837</name>
</gene>
<dbReference type="UniPathway" id="UPA00277">
    <property type="reaction ID" value="UER00407"/>
</dbReference>